<dbReference type="InterPro" id="IPR029068">
    <property type="entry name" value="Glyas_Bleomycin-R_OHBP_Dase"/>
</dbReference>
<evidence type="ECO:0000259" key="2">
    <source>
        <dbReference type="PROSITE" id="PS51819"/>
    </source>
</evidence>
<sequence>MIGRIYHVGLTVSDLDRSVAFYRDILGLAFQGEIFMEGKETDKMFRKSNCKARVAYLNGSKAIETPPVELIQFVDSEIHKEQSDLFTTSISEVCFYTDDIDSVYKTLIENHVECLSEPQYFDFRANGFGESRAFYFRDPDGIILEMMQPL</sequence>
<dbReference type="GO" id="GO:0046491">
    <property type="term" value="P:L-methylmalonyl-CoA metabolic process"/>
    <property type="evidence" value="ECO:0007669"/>
    <property type="project" value="TreeGrafter"/>
</dbReference>
<feature type="domain" description="VOC" evidence="2">
    <location>
        <begin position="4"/>
        <end position="149"/>
    </location>
</feature>
<dbReference type="InterPro" id="IPR051785">
    <property type="entry name" value="MMCE/EMCE_epimerase"/>
</dbReference>
<reference evidence="3 4" key="1">
    <citation type="journal article" date="2017" name="Front. Microbiol.">
        <title>New Insights into the Diversity of the Genus Faecalibacterium.</title>
        <authorList>
            <person name="Benevides L."/>
            <person name="Burman S."/>
            <person name="Martin R."/>
            <person name="Robert V."/>
            <person name="Thomas M."/>
            <person name="Miquel S."/>
            <person name="Chain F."/>
            <person name="Sokol H."/>
            <person name="Bermudez-Humaran L.G."/>
            <person name="Morrison M."/>
            <person name="Langella P."/>
            <person name="Azevedo V.A."/>
            <person name="Chatel J.M."/>
            <person name="Soares S."/>
        </authorList>
    </citation>
    <scope>NUCLEOTIDE SEQUENCE [LARGE SCALE GENOMIC DNA]</scope>
    <source>
        <strain evidence="3 4">AHMP21</strain>
    </source>
</reference>
<evidence type="ECO:0000313" key="3">
    <source>
        <dbReference type="EMBL" id="PDX88221.1"/>
    </source>
</evidence>
<dbReference type="EMBL" id="NOUV01000001">
    <property type="protein sequence ID" value="PDX88221.1"/>
    <property type="molecule type" value="Genomic_DNA"/>
</dbReference>
<evidence type="ECO:0000313" key="4">
    <source>
        <dbReference type="Proteomes" id="UP000220904"/>
    </source>
</evidence>
<dbReference type="InterPro" id="IPR037523">
    <property type="entry name" value="VOC_core"/>
</dbReference>
<dbReference type="GO" id="GO:0004462">
    <property type="term" value="F:lactoylglutathione lyase activity"/>
    <property type="evidence" value="ECO:0007669"/>
    <property type="project" value="InterPro"/>
</dbReference>
<dbReference type="PANTHER" id="PTHR43048:SF3">
    <property type="entry name" value="METHYLMALONYL-COA EPIMERASE, MITOCHONDRIAL"/>
    <property type="match status" value="1"/>
</dbReference>
<dbReference type="PROSITE" id="PS51819">
    <property type="entry name" value="VOC"/>
    <property type="match status" value="1"/>
</dbReference>
<dbReference type="GO" id="GO:0046872">
    <property type="term" value="F:metal ion binding"/>
    <property type="evidence" value="ECO:0007669"/>
    <property type="project" value="UniProtKB-KW"/>
</dbReference>
<proteinExistence type="predicted"/>
<dbReference type="Pfam" id="PF00903">
    <property type="entry name" value="Glyoxalase"/>
    <property type="match status" value="1"/>
</dbReference>
<gene>
    <name evidence="3" type="ORF">CHR60_00250</name>
</gene>
<dbReference type="PANTHER" id="PTHR43048">
    <property type="entry name" value="METHYLMALONYL-COA EPIMERASE"/>
    <property type="match status" value="1"/>
</dbReference>
<dbReference type="GO" id="GO:0004493">
    <property type="term" value="F:methylmalonyl-CoA epimerase activity"/>
    <property type="evidence" value="ECO:0007669"/>
    <property type="project" value="TreeGrafter"/>
</dbReference>
<dbReference type="Gene3D" id="3.10.180.10">
    <property type="entry name" value="2,3-Dihydroxybiphenyl 1,2-Dioxygenase, domain 1"/>
    <property type="match status" value="1"/>
</dbReference>
<protein>
    <submittedName>
        <fullName evidence="3">Glyoxalase</fullName>
    </submittedName>
</protein>
<dbReference type="RefSeq" id="WP_097791192.1">
    <property type="nucleotide sequence ID" value="NZ_NOUV01000001.1"/>
</dbReference>
<accession>A0A2A7BA80</accession>
<dbReference type="OrthoDB" id="9788468at2"/>
<dbReference type="Proteomes" id="UP000220904">
    <property type="component" value="Unassembled WGS sequence"/>
</dbReference>
<dbReference type="PROSITE" id="PS00934">
    <property type="entry name" value="GLYOXALASE_I_1"/>
    <property type="match status" value="1"/>
</dbReference>
<dbReference type="SUPFAM" id="SSF54593">
    <property type="entry name" value="Glyoxalase/Bleomycin resistance protein/Dihydroxybiphenyl dioxygenase"/>
    <property type="match status" value="1"/>
</dbReference>
<name>A0A2A7BA80_9FIRM</name>
<dbReference type="InterPro" id="IPR004360">
    <property type="entry name" value="Glyas_Fos-R_dOase_dom"/>
</dbReference>
<dbReference type="AlphaFoldDB" id="A0A2A7BA80"/>
<evidence type="ECO:0000256" key="1">
    <source>
        <dbReference type="ARBA" id="ARBA00022723"/>
    </source>
</evidence>
<comment type="caution">
    <text evidence="3">The sequence shown here is derived from an EMBL/GenBank/DDBJ whole genome shotgun (WGS) entry which is preliminary data.</text>
</comment>
<dbReference type="InterPro" id="IPR018146">
    <property type="entry name" value="Glyoxalase_1_CS"/>
</dbReference>
<organism evidence="3 4">
    <name type="scientific">Faecalibacterium prausnitzii</name>
    <dbReference type="NCBI Taxonomy" id="853"/>
    <lineage>
        <taxon>Bacteria</taxon>
        <taxon>Bacillati</taxon>
        <taxon>Bacillota</taxon>
        <taxon>Clostridia</taxon>
        <taxon>Eubacteriales</taxon>
        <taxon>Oscillospiraceae</taxon>
        <taxon>Faecalibacterium</taxon>
    </lineage>
</organism>
<keyword evidence="1" id="KW-0479">Metal-binding</keyword>